<keyword evidence="6 7" id="KW-0472">Membrane</keyword>
<dbReference type="AlphaFoldDB" id="A0A072NZR8"/>
<dbReference type="PRINTS" id="PR00812">
    <property type="entry name" value="BCTERIALGSPF"/>
</dbReference>
<keyword evidence="3" id="KW-1003">Cell membrane</keyword>
<dbReference type="Gene3D" id="1.20.81.30">
    <property type="entry name" value="Type II secretion system (T2SS), domain F"/>
    <property type="match status" value="2"/>
</dbReference>
<name>A0A072NZR8_SCHAZ</name>
<dbReference type="InterPro" id="IPR047692">
    <property type="entry name" value="T4P_ComGB"/>
</dbReference>
<dbReference type="OrthoDB" id="1638902at2"/>
<dbReference type="InterPro" id="IPR018076">
    <property type="entry name" value="T2SS_GspF_dom"/>
</dbReference>
<sequence length="344" mass="40053">MKVKKRWKVKDQAKLFYRLGHLLSRGYTLATAIEFLMLYVNDEKQKDLEFILIKLKQGSPFFNSFHTLQFSNDGLSIIYFAEKYGDLAKGLLNAGKILEMKEAYKKNTLKVIRYPLFLLLLLVVLIAAMQKVLIPQFIQLYQSMSLPQSKIISFIIYIKSFLPVIGLILLTICLTVILAHFFIYRKRTIIDQYIFLCKVPFVRYVVKKYNTYFFSFHLGNLLDNGMSINEALTVFEQQKPFKFFHEEAKRLRACLLEGDQLAAILKNTTYYDKELATVILHGQANGILSSELIEYSNLIIDEFEETFTFWLRTLQPAIMLLIGLFVILLYMAVMLPIYGMIQTI</sequence>
<comment type="subcellular location">
    <subcellularLocation>
        <location evidence="1">Cell membrane</location>
        <topology evidence="1">Multi-pass membrane protein</topology>
    </subcellularLocation>
</comment>
<evidence type="ECO:0000256" key="5">
    <source>
        <dbReference type="ARBA" id="ARBA00022989"/>
    </source>
</evidence>
<dbReference type="InterPro" id="IPR003004">
    <property type="entry name" value="GspF/PilC"/>
</dbReference>
<dbReference type="Proteomes" id="UP000027936">
    <property type="component" value="Unassembled WGS sequence"/>
</dbReference>
<feature type="domain" description="Type II secretion system protein GspF" evidence="8">
    <location>
        <begin position="19"/>
        <end position="133"/>
    </location>
</feature>
<dbReference type="PANTHER" id="PTHR30012:SF0">
    <property type="entry name" value="TYPE II SECRETION SYSTEM PROTEIN F-RELATED"/>
    <property type="match status" value="1"/>
</dbReference>
<evidence type="ECO:0000256" key="2">
    <source>
        <dbReference type="ARBA" id="ARBA00005745"/>
    </source>
</evidence>
<keyword evidence="4 7" id="KW-0812">Transmembrane</keyword>
<feature type="transmembrane region" description="Helical" evidence="7">
    <location>
        <begin position="317"/>
        <end position="341"/>
    </location>
</feature>
<comment type="caution">
    <text evidence="9">The sequence shown here is derived from an EMBL/GenBank/DDBJ whole genome shotgun (WGS) entry which is preliminary data.</text>
</comment>
<dbReference type="EMBL" id="JJRY01000006">
    <property type="protein sequence ID" value="KEF38735.1"/>
    <property type="molecule type" value="Genomic_DNA"/>
</dbReference>
<evidence type="ECO:0000259" key="8">
    <source>
        <dbReference type="Pfam" id="PF00482"/>
    </source>
</evidence>
<comment type="similarity">
    <text evidence="2">Belongs to the GSP F family.</text>
</comment>
<dbReference type="PANTHER" id="PTHR30012">
    <property type="entry name" value="GENERAL SECRETION PATHWAY PROTEIN"/>
    <property type="match status" value="1"/>
</dbReference>
<dbReference type="GO" id="GO:0005886">
    <property type="term" value="C:plasma membrane"/>
    <property type="evidence" value="ECO:0007669"/>
    <property type="project" value="UniProtKB-SubCell"/>
</dbReference>
<evidence type="ECO:0000256" key="3">
    <source>
        <dbReference type="ARBA" id="ARBA00022475"/>
    </source>
</evidence>
<evidence type="ECO:0000256" key="4">
    <source>
        <dbReference type="ARBA" id="ARBA00022692"/>
    </source>
</evidence>
<feature type="transmembrane region" description="Helical" evidence="7">
    <location>
        <begin position="114"/>
        <end position="134"/>
    </location>
</feature>
<dbReference type="PATRIC" id="fig|1348973.3.peg.1896"/>
<evidence type="ECO:0000313" key="9">
    <source>
        <dbReference type="EMBL" id="KEF38735.1"/>
    </source>
</evidence>
<evidence type="ECO:0000256" key="6">
    <source>
        <dbReference type="ARBA" id="ARBA00023136"/>
    </source>
</evidence>
<feature type="transmembrane region" description="Helical" evidence="7">
    <location>
        <begin position="154"/>
        <end position="183"/>
    </location>
</feature>
<proteinExistence type="inferred from homology"/>
<evidence type="ECO:0000256" key="1">
    <source>
        <dbReference type="ARBA" id="ARBA00004651"/>
    </source>
</evidence>
<dbReference type="InterPro" id="IPR042094">
    <property type="entry name" value="T2SS_GspF_sf"/>
</dbReference>
<feature type="domain" description="Type II secretion system protein GspF" evidence="8">
    <location>
        <begin position="214"/>
        <end position="336"/>
    </location>
</feature>
<evidence type="ECO:0000256" key="7">
    <source>
        <dbReference type="SAM" id="Phobius"/>
    </source>
</evidence>
<dbReference type="Pfam" id="PF00482">
    <property type="entry name" value="T2SSF"/>
    <property type="match status" value="2"/>
</dbReference>
<protein>
    <submittedName>
        <fullName evidence="9">Type II secretory pathway, component PulF</fullName>
    </submittedName>
</protein>
<organism evidence="9 10">
    <name type="scientific">Schinkia azotoformans MEV2011</name>
    <dbReference type="NCBI Taxonomy" id="1348973"/>
    <lineage>
        <taxon>Bacteria</taxon>
        <taxon>Bacillati</taxon>
        <taxon>Bacillota</taxon>
        <taxon>Bacilli</taxon>
        <taxon>Bacillales</taxon>
        <taxon>Bacillaceae</taxon>
        <taxon>Calidifontibacillus/Schinkia group</taxon>
        <taxon>Schinkia</taxon>
    </lineage>
</organism>
<dbReference type="NCBIfam" id="NF041012">
    <property type="entry name" value="T4P_ComGB"/>
    <property type="match status" value="1"/>
</dbReference>
<accession>A0A072NZR8</accession>
<evidence type="ECO:0000313" key="10">
    <source>
        <dbReference type="Proteomes" id="UP000027936"/>
    </source>
</evidence>
<gene>
    <name evidence="9" type="ORF">M670_01946</name>
</gene>
<dbReference type="RefSeq" id="WP_035195255.1">
    <property type="nucleotide sequence ID" value="NZ_JJRY01000006.1"/>
</dbReference>
<keyword evidence="5 7" id="KW-1133">Transmembrane helix</keyword>
<reference evidence="9 10" key="1">
    <citation type="submission" date="2014-04" db="EMBL/GenBank/DDBJ databases">
        <title>Draft genome sequence of Bacillus azotoformans MEV2011, a (co-) denitrifying strain unable to grow in the presence of oxygen.</title>
        <authorList>
            <person name="Nielsen M."/>
            <person name="Schreiber L."/>
            <person name="Finster K."/>
            <person name="Schramm A."/>
        </authorList>
    </citation>
    <scope>NUCLEOTIDE SEQUENCE [LARGE SCALE GENOMIC DNA]</scope>
    <source>
        <strain evidence="9 10">MEV2011</strain>
    </source>
</reference>